<dbReference type="AlphaFoldDB" id="A0AAW9F4K0"/>
<sequence length="154" mass="17081">MISIKGLYETHLTVSDLDRSIDFYRDVLGLELAHKIPERNVAFFWVGGRETSMLGLWSIHSSPMQMKLHIAFRTTLDQVIASLASLRSKGIAPRNGAGAEIEEPIVFPWMPAASVYFSDPDGHSLEYIAVLPEKARPDIPGIMTLSEWNGLAKG</sequence>
<dbReference type="Pfam" id="PF00903">
    <property type="entry name" value="Glyoxalase"/>
    <property type="match status" value="1"/>
</dbReference>
<dbReference type="PROSITE" id="PS51819">
    <property type="entry name" value="VOC"/>
    <property type="match status" value="1"/>
</dbReference>
<dbReference type="Gene3D" id="3.10.180.10">
    <property type="entry name" value="2,3-Dihydroxybiphenyl 1,2-Dioxygenase, domain 1"/>
    <property type="match status" value="1"/>
</dbReference>
<comment type="caution">
    <text evidence="2">The sequence shown here is derived from an EMBL/GenBank/DDBJ whole genome shotgun (WGS) entry which is preliminary data.</text>
</comment>
<reference evidence="2" key="1">
    <citation type="journal article" date="2023" name="Phytobiomes J">
        <title>Deciphering the key players within the bacterial microbiota associated with aerial crown gall tumors on rhododendron: Insights into the gallobiome.</title>
        <authorList>
            <person name="Kuzmanovic N."/>
            <person name="Nesme J."/>
            <person name="Wolf J."/>
            <person name="Neumann-Schaal M."/>
            <person name="Petersen J."/>
            <person name="Fernandez-Gnecco G."/>
            <person name="Sproeer C."/>
            <person name="Bunk B."/>
            <person name="Overmann J."/>
            <person name="Sorensen S.J."/>
            <person name="Idczak E."/>
            <person name="Smalla K."/>
        </authorList>
    </citation>
    <scope>NUCLEOTIDE SEQUENCE</scope>
    <source>
        <strain evidence="2">Rho-11.1</strain>
    </source>
</reference>
<dbReference type="CDD" id="cd06587">
    <property type="entry name" value="VOC"/>
    <property type="match status" value="1"/>
</dbReference>
<protein>
    <submittedName>
        <fullName evidence="2">VOC family protein</fullName>
    </submittedName>
</protein>
<proteinExistence type="predicted"/>
<dbReference type="InterPro" id="IPR037523">
    <property type="entry name" value="VOC_core"/>
</dbReference>
<dbReference type="InterPro" id="IPR029068">
    <property type="entry name" value="Glyas_Bleomycin-R_OHBP_Dase"/>
</dbReference>
<accession>A0AAW9F4K0</accession>
<dbReference type="InterPro" id="IPR004360">
    <property type="entry name" value="Glyas_Fos-R_dOase_dom"/>
</dbReference>
<dbReference type="RefSeq" id="WP_103584337.1">
    <property type="nucleotide sequence ID" value="NZ_CP192781.1"/>
</dbReference>
<organism evidence="2">
    <name type="scientific">Agrobacterium rosae</name>
    <dbReference type="NCBI Taxonomy" id="1972867"/>
    <lineage>
        <taxon>Bacteria</taxon>
        <taxon>Pseudomonadati</taxon>
        <taxon>Pseudomonadota</taxon>
        <taxon>Alphaproteobacteria</taxon>
        <taxon>Hyphomicrobiales</taxon>
        <taxon>Rhizobiaceae</taxon>
        <taxon>Rhizobium/Agrobacterium group</taxon>
        <taxon>Agrobacterium</taxon>
    </lineage>
</organism>
<evidence type="ECO:0000313" key="2">
    <source>
        <dbReference type="EMBL" id="MDX8301412.1"/>
    </source>
</evidence>
<evidence type="ECO:0000259" key="1">
    <source>
        <dbReference type="PROSITE" id="PS51819"/>
    </source>
</evidence>
<feature type="domain" description="VOC" evidence="1">
    <location>
        <begin position="6"/>
        <end position="130"/>
    </location>
</feature>
<name>A0AAW9F4K0_9HYPH</name>
<dbReference type="SUPFAM" id="SSF54593">
    <property type="entry name" value="Glyoxalase/Bleomycin resistance protein/Dihydroxybiphenyl dioxygenase"/>
    <property type="match status" value="1"/>
</dbReference>
<gene>
    <name evidence="2" type="ORF">RMR22_04090</name>
</gene>
<dbReference type="EMBL" id="JAVRAF010000001">
    <property type="protein sequence ID" value="MDX8301412.1"/>
    <property type="molecule type" value="Genomic_DNA"/>
</dbReference>